<dbReference type="EMBL" id="QICL01000006">
    <property type="protein sequence ID" value="PXV65884.1"/>
    <property type="molecule type" value="Genomic_DNA"/>
</dbReference>
<dbReference type="Gene3D" id="1.20.58.2150">
    <property type="match status" value="1"/>
</dbReference>
<dbReference type="SUPFAM" id="SSF55545">
    <property type="entry name" value="beta-N-acetylhexosaminidase-like domain"/>
    <property type="match status" value="1"/>
</dbReference>
<organism evidence="3 4">
    <name type="scientific">Dysgonomonas alginatilytica</name>
    <dbReference type="NCBI Taxonomy" id="1605892"/>
    <lineage>
        <taxon>Bacteria</taxon>
        <taxon>Pseudomonadati</taxon>
        <taxon>Bacteroidota</taxon>
        <taxon>Bacteroidia</taxon>
        <taxon>Bacteroidales</taxon>
        <taxon>Dysgonomonadaceae</taxon>
        <taxon>Dysgonomonas</taxon>
    </lineage>
</organism>
<accession>A0A2V3PS20</accession>
<evidence type="ECO:0000313" key="3">
    <source>
        <dbReference type="EMBL" id="PXV65884.1"/>
    </source>
</evidence>
<keyword evidence="4" id="KW-1185">Reference proteome</keyword>
<dbReference type="PANTHER" id="PTHR37842">
    <property type="match status" value="1"/>
</dbReference>
<dbReference type="InterPro" id="IPR031924">
    <property type="entry name" value="GH115"/>
</dbReference>
<protein>
    <submittedName>
        <fullName evidence="3">Glycosyl hydrolase family 115 (Putative glucuronidase)</fullName>
    </submittedName>
</protein>
<dbReference type="InterPro" id="IPR041437">
    <property type="entry name" value="GH115_C"/>
</dbReference>
<dbReference type="GO" id="GO:0005975">
    <property type="term" value="P:carbohydrate metabolic process"/>
    <property type="evidence" value="ECO:0007669"/>
    <property type="project" value="UniProtKB-ARBA"/>
</dbReference>
<dbReference type="Pfam" id="PF17829">
    <property type="entry name" value="GH115_C"/>
    <property type="match status" value="1"/>
</dbReference>
<comment type="caution">
    <text evidence="3">The sequence shown here is derived from an EMBL/GenBank/DDBJ whole genome shotgun (WGS) entry which is preliminary data.</text>
</comment>
<dbReference type="Pfam" id="PF15979">
    <property type="entry name" value="Glyco_hydro_115"/>
    <property type="match status" value="1"/>
</dbReference>
<proteinExistence type="predicted"/>
<keyword evidence="1 3" id="KW-0378">Hydrolase</keyword>
<evidence type="ECO:0000313" key="4">
    <source>
        <dbReference type="Proteomes" id="UP000247973"/>
    </source>
</evidence>
<sequence>MNCITNVFIMKNLYLTILLLISCVAFSMSATFPLLNNKKVTNIYVSENENKVVHTAIGMFCSDMEDVSGLSPALSNAIVDNSIVIGTIGKNEYIDNLIGTKQLSADKIKNQWEAFQIQIIKNGDKKQLIVLGSDSRGTAYGVLELSRLIGVSPWKWWADAIPDKKEAINIPDEYFLCRQPSVQYRGIFLNDEDWGLMPWCSRNFEQSSVKGRIGSKTYGKIFELLLRLRANTLWPAMHESTVPFYFVEGNKEMADKYGIVIGTSHCEPLMRNSAGEWDAKKYGDYNYLTNKTTVCNYWSERLEEAGTYENFYTIGMRGVHDGKMEGVKTLDEQTSVLSQVIEDQRELLKKYVNKDITKIPQSFVPYKEVLSIYENGLKVPEDITLTWCDDNYGYITRLSNEAEQKRSGGSGVYYHISYWGRPHDYLWLSSTQPARIYWQMKKAWDTGARKLWILNVGDIKPAEYTTEFFLDMAWDINKINPQNIYSNQQDWLAREFGEDLAKEISPLLNEYYRLANIRKPEFMGWSRVEEYSAGVKNGRTPVIDTEFNPYAFGDEIYNRLSEYSTISEEALRLEKRVPQNKKAAYFQLVQYPVCASAEMNRKLLYAQKARLYASYNLPVANEYAEKSNNAYNALTGLTYTYNHDLMNGKWNGIMDMKPRDLNVFQKLELPDRIGFKNTEQALIWVENADKPINNGHVIKLVPFVNPSGRKTFISVFQQGVKPIVWSIKQKPEWLNVYEESLNLFAEKRIVFSADWSEVKSEKAIGECVLDINGQAYTFELETNNLNKDMATEYNKMVILNASDYEKETQGLSELIEGLGNSTQAVSLSKGERNALTYRILTTSSGDAIIRTCLLPNHPVNGNDIRYAISVDNGKPQVVSFKTEFRSEDWKKNVLRNQSVNVTYHKLDKAGEHIITIYALDDGVILDQIMLDFEADRKFYTIPLSK</sequence>
<dbReference type="Gene3D" id="2.60.120.1620">
    <property type="match status" value="1"/>
</dbReference>
<dbReference type="Proteomes" id="UP000247973">
    <property type="component" value="Unassembled WGS sequence"/>
</dbReference>
<gene>
    <name evidence="3" type="ORF">CLV62_10657</name>
</gene>
<dbReference type="Gene3D" id="3.30.379.10">
    <property type="entry name" value="Chitobiase/beta-hexosaminidase domain 2-like"/>
    <property type="match status" value="1"/>
</dbReference>
<evidence type="ECO:0000259" key="2">
    <source>
        <dbReference type="Pfam" id="PF17829"/>
    </source>
</evidence>
<feature type="domain" description="Gylcosyl hydrolase 115 C-terminal" evidence="2">
    <location>
        <begin position="794"/>
        <end position="937"/>
    </location>
</feature>
<dbReference type="AlphaFoldDB" id="A0A2V3PS20"/>
<name>A0A2V3PS20_9BACT</name>
<dbReference type="InterPro" id="IPR042301">
    <property type="entry name" value="GH115_sf"/>
</dbReference>
<dbReference type="InterPro" id="IPR029018">
    <property type="entry name" value="Hex-like_dom2"/>
</dbReference>
<dbReference type="Gene3D" id="3.20.20.520">
    <property type="entry name" value="Glycosyl hydrolase family 115"/>
    <property type="match status" value="1"/>
</dbReference>
<reference evidence="3 4" key="1">
    <citation type="submission" date="2018-03" db="EMBL/GenBank/DDBJ databases">
        <title>Genomic Encyclopedia of Archaeal and Bacterial Type Strains, Phase II (KMG-II): from individual species to whole genera.</title>
        <authorList>
            <person name="Goeker M."/>
        </authorList>
    </citation>
    <scope>NUCLEOTIDE SEQUENCE [LARGE SCALE GENOMIC DNA]</scope>
    <source>
        <strain evidence="3 4">DSM 100214</strain>
    </source>
</reference>
<dbReference type="PANTHER" id="PTHR37842:SF2">
    <property type="entry name" value="GYLCOSYL HYDROLASE 115 C-TERMINAL DOMAIN-CONTAINING PROTEIN"/>
    <property type="match status" value="1"/>
</dbReference>
<dbReference type="GO" id="GO:0016787">
    <property type="term" value="F:hydrolase activity"/>
    <property type="evidence" value="ECO:0007669"/>
    <property type="project" value="UniProtKB-KW"/>
</dbReference>
<evidence type="ECO:0000256" key="1">
    <source>
        <dbReference type="ARBA" id="ARBA00022801"/>
    </source>
</evidence>